<dbReference type="UniPathway" id="UPA00276">
    <property type="reaction ID" value="UER00406"/>
</dbReference>
<organism evidence="17 18">
    <name type="scientific">Nitrosospira briensis</name>
    <dbReference type="NCBI Taxonomy" id="35799"/>
    <lineage>
        <taxon>Bacteria</taxon>
        <taxon>Pseudomonadati</taxon>
        <taxon>Pseudomonadota</taxon>
        <taxon>Betaproteobacteria</taxon>
        <taxon>Nitrosomonadales</taxon>
        <taxon>Nitrosomonadaceae</taxon>
        <taxon>Nitrosospira</taxon>
    </lineage>
</organism>
<dbReference type="GO" id="GO:0006747">
    <property type="term" value="P:FAD biosynthetic process"/>
    <property type="evidence" value="ECO:0007669"/>
    <property type="project" value="UniProtKB-UniRule"/>
</dbReference>
<dbReference type="InterPro" id="IPR002606">
    <property type="entry name" value="Riboflavin_kinase_bac"/>
</dbReference>
<evidence type="ECO:0000256" key="5">
    <source>
        <dbReference type="ARBA" id="ARBA00022643"/>
    </source>
</evidence>
<comment type="function">
    <text evidence="1">Catalyzes the phosphorylation of riboflavin to FMN followed by the adenylation of FMN to FAD.</text>
</comment>
<dbReference type="Gene3D" id="3.40.50.620">
    <property type="entry name" value="HUPs"/>
    <property type="match status" value="1"/>
</dbReference>
<dbReference type="Proteomes" id="UP000183107">
    <property type="component" value="Unassembled WGS sequence"/>
</dbReference>
<comment type="pathway">
    <text evidence="2 15">Cofactor biosynthesis; FAD biosynthesis; FAD from FMN: step 1/1.</text>
</comment>
<evidence type="ECO:0000313" key="18">
    <source>
        <dbReference type="Proteomes" id="UP000183107"/>
    </source>
</evidence>
<evidence type="ECO:0000259" key="16">
    <source>
        <dbReference type="SMART" id="SM00904"/>
    </source>
</evidence>
<dbReference type="PIRSF" id="PIRSF004491">
    <property type="entry name" value="FAD_Synth"/>
    <property type="match status" value="1"/>
</dbReference>
<dbReference type="InterPro" id="IPR015865">
    <property type="entry name" value="Riboflavin_kinase_bac/euk"/>
</dbReference>
<keyword evidence="4 15" id="KW-0285">Flavoprotein</keyword>
<reference evidence="18" key="1">
    <citation type="submission" date="2016-10" db="EMBL/GenBank/DDBJ databases">
        <authorList>
            <person name="Varghese N."/>
        </authorList>
    </citation>
    <scope>NUCLEOTIDE SEQUENCE [LARGE SCALE GENOMIC DNA]</scope>
    <source>
        <strain evidence="18">Nsp8</strain>
    </source>
</reference>
<dbReference type="InterPro" id="IPR015864">
    <property type="entry name" value="FAD_synthase"/>
</dbReference>
<dbReference type="NCBIfam" id="NF004160">
    <property type="entry name" value="PRK05627.1-3"/>
    <property type="match status" value="1"/>
</dbReference>
<evidence type="ECO:0000256" key="7">
    <source>
        <dbReference type="ARBA" id="ARBA00022695"/>
    </source>
</evidence>
<dbReference type="PANTHER" id="PTHR22749:SF6">
    <property type="entry name" value="RIBOFLAVIN KINASE"/>
    <property type="match status" value="1"/>
</dbReference>
<comment type="pathway">
    <text evidence="3 15">Cofactor biosynthesis; FMN biosynthesis; FMN from riboflavin (ATP route): step 1/1.</text>
</comment>
<evidence type="ECO:0000256" key="12">
    <source>
        <dbReference type="ARBA" id="ARBA00023268"/>
    </source>
</evidence>
<dbReference type="InterPro" id="IPR004821">
    <property type="entry name" value="Cyt_trans-like"/>
</dbReference>
<keyword evidence="10 15" id="KW-0274">FAD</keyword>
<evidence type="ECO:0000256" key="6">
    <source>
        <dbReference type="ARBA" id="ARBA00022679"/>
    </source>
</evidence>
<dbReference type="RefSeq" id="WP_074796457.1">
    <property type="nucleotide sequence ID" value="NZ_FOVJ01000002.1"/>
</dbReference>
<dbReference type="NCBIfam" id="TIGR00083">
    <property type="entry name" value="ribF"/>
    <property type="match status" value="1"/>
</dbReference>
<evidence type="ECO:0000256" key="13">
    <source>
        <dbReference type="ARBA" id="ARBA00047880"/>
    </source>
</evidence>
<comment type="similarity">
    <text evidence="15">Belongs to the ribF family.</text>
</comment>
<evidence type="ECO:0000256" key="3">
    <source>
        <dbReference type="ARBA" id="ARBA00005201"/>
    </source>
</evidence>
<proteinExistence type="inferred from homology"/>
<keyword evidence="18" id="KW-1185">Reference proteome</keyword>
<dbReference type="Pfam" id="PF01687">
    <property type="entry name" value="Flavokinase"/>
    <property type="match status" value="1"/>
</dbReference>
<dbReference type="NCBIfam" id="NF004162">
    <property type="entry name" value="PRK05627.1-5"/>
    <property type="match status" value="1"/>
</dbReference>
<dbReference type="STRING" id="1266925.GCA_000619905_01796"/>
<evidence type="ECO:0000256" key="11">
    <source>
        <dbReference type="ARBA" id="ARBA00022840"/>
    </source>
</evidence>
<dbReference type="InterPro" id="IPR014729">
    <property type="entry name" value="Rossmann-like_a/b/a_fold"/>
</dbReference>
<dbReference type="InterPro" id="IPR023468">
    <property type="entry name" value="Riboflavin_kinase"/>
</dbReference>
<dbReference type="AlphaFoldDB" id="A0A1I5B4P4"/>
<dbReference type="NCBIfam" id="TIGR00125">
    <property type="entry name" value="cyt_tran_rel"/>
    <property type="match status" value="1"/>
</dbReference>
<dbReference type="Pfam" id="PF06574">
    <property type="entry name" value="FAD_syn"/>
    <property type="match status" value="1"/>
</dbReference>
<evidence type="ECO:0000313" key="17">
    <source>
        <dbReference type="EMBL" id="SFN69675.1"/>
    </source>
</evidence>
<dbReference type="GO" id="GO:0009398">
    <property type="term" value="P:FMN biosynthetic process"/>
    <property type="evidence" value="ECO:0007669"/>
    <property type="project" value="UniProtKB-UniRule"/>
</dbReference>
<evidence type="ECO:0000256" key="4">
    <source>
        <dbReference type="ARBA" id="ARBA00022630"/>
    </source>
</evidence>
<evidence type="ECO:0000256" key="1">
    <source>
        <dbReference type="ARBA" id="ARBA00002121"/>
    </source>
</evidence>
<comment type="catalytic activity">
    <reaction evidence="13 15">
        <text>riboflavin + ATP = FMN + ADP + H(+)</text>
        <dbReference type="Rhea" id="RHEA:14357"/>
        <dbReference type="ChEBI" id="CHEBI:15378"/>
        <dbReference type="ChEBI" id="CHEBI:30616"/>
        <dbReference type="ChEBI" id="CHEBI:57986"/>
        <dbReference type="ChEBI" id="CHEBI:58210"/>
        <dbReference type="ChEBI" id="CHEBI:456216"/>
        <dbReference type="EC" id="2.7.1.26"/>
    </reaction>
</comment>
<dbReference type="EC" id="2.7.1.26" evidence="15"/>
<evidence type="ECO:0000256" key="2">
    <source>
        <dbReference type="ARBA" id="ARBA00004726"/>
    </source>
</evidence>
<comment type="catalytic activity">
    <reaction evidence="14 15">
        <text>FMN + ATP + H(+) = FAD + diphosphate</text>
        <dbReference type="Rhea" id="RHEA:17237"/>
        <dbReference type="ChEBI" id="CHEBI:15378"/>
        <dbReference type="ChEBI" id="CHEBI:30616"/>
        <dbReference type="ChEBI" id="CHEBI:33019"/>
        <dbReference type="ChEBI" id="CHEBI:57692"/>
        <dbReference type="ChEBI" id="CHEBI:58210"/>
        <dbReference type="EC" id="2.7.7.2"/>
    </reaction>
</comment>
<dbReference type="PANTHER" id="PTHR22749">
    <property type="entry name" value="RIBOFLAVIN KINASE/FMN ADENYLYLTRANSFERASE"/>
    <property type="match status" value="1"/>
</dbReference>
<keyword evidence="6 15" id="KW-0808">Transferase</keyword>
<accession>A0A1I5B4P4</accession>
<sequence length="336" mass="37150">MRISHGVPVQAEAPVALTIGNFDGVHLGHQAMLTRLKDAGNRLGLATCVMIFEPHPREFFAPDKAPTRLTSLREKLELLAAAGVDRVQVCRFNFDFARISAEDFIAHILRQGLAARWILVGDDFRFGARRAGDFAMLKGFSETCGFEVEEMPGYTVDGVRVSSTAVRGALATGDLDFAKLLLGRFYSISGRVVNGHKLGRKIGFPTANIQLKHNRAPLSGIFAVEVDIENHEALGSSSHKAVHRLRGVASLGVRPTVHEDGKPVLEVYLFDFDHEIYGCHLRVHFLRKLRDEEKYPDLETLTKQIERDVEDAKGYFSSLSSTVSAAIEISSLHRSS</sequence>
<dbReference type="FunFam" id="3.40.50.620:FF:000021">
    <property type="entry name" value="Riboflavin biosynthesis protein"/>
    <property type="match status" value="1"/>
</dbReference>
<keyword evidence="8 15" id="KW-0547">Nucleotide-binding</keyword>
<dbReference type="GO" id="GO:0008531">
    <property type="term" value="F:riboflavin kinase activity"/>
    <property type="evidence" value="ECO:0007669"/>
    <property type="project" value="UniProtKB-UniRule"/>
</dbReference>
<dbReference type="Gene3D" id="2.40.30.30">
    <property type="entry name" value="Riboflavin kinase-like"/>
    <property type="match status" value="1"/>
</dbReference>
<protein>
    <recommendedName>
        <fullName evidence="15">Riboflavin biosynthesis protein</fullName>
    </recommendedName>
    <domain>
        <recommendedName>
            <fullName evidence="15">Riboflavin kinase</fullName>
            <ecNumber evidence="15">2.7.1.26</ecNumber>
        </recommendedName>
        <alternativeName>
            <fullName evidence="15">Flavokinase</fullName>
        </alternativeName>
    </domain>
    <domain>
        <recommendedName>
            <fullName evidence="15">FMN adenylyltransferase</fullName>
            <ecNumber evidence="15">2.7.7.2</ecNumber>
        </recommendedName>
        <alternativeName>
            <fullName evidence="15">FAD pyrophosphorylase</fullName>
        </alternativeName>
        <alternativeName>
            <fullName evidence="15">FAD synthase</fullName>
        </alternativeName>
    </domain>
</protein>
<dbReference type="SMART" id="SM00904">
    <property type="entry name" value="Flavokinase"/>
    <property type="match status" value="1"/>
</dbReference>
<keyword evidence="9 15" id="KW-0418">Kinase</keyword>
<evidence type="ECO:0000256" key="10">
    <source>
        <dbReference type="ARBA" id="ARBA00022827"/>
    </source>
</evidence>
<keyword evidence="11 15" id="KW-0067">ATP-binding</keyword>
<dbReference type="GO" id="GO:0005524">
    <property type="term" value="F:ATP binding"/>
    <property type="evidence" value="ECO:0007669"/>
    <property type="project" value="UniProtKB-UniRule"/>
</dbReference>
<keyword evidence="5 15" id="KW-0288">FMN</keyword>
<dbReference type="CDD" id="cd02064">
    <property type="entry name" value="FAD_synthetase_N"/>
    <property type="match status" value="1"/>
</dbReference>
<dbReference type="UniPathway" id="UPA00277">
    <property type="reaction ID" value="UER00407"/>
</dbReference>
<name>A0A1I5B4P4_9PROT</name>
<dbReference type="EC" id="2.7.7.2" evidence="15"/>
<evidence type="ECO:0000256" key="8">
    <source>
        <dbReference type="ARBA" id="ARBA00022741"/>
    </source>
</evidence>
<dbReference type="InterPro" id="IPR023465">
    <property type="entry name" value="Riboflavin_kinase_dom_sf"/>
</dbReference>
<gene>
    <name evidence="17" type="ORF">SAMN05216386_1663</name>
</gene>
<keyword evidence="7 15" id="KW-0548">Nucleotidyltransferase</keyword>
<dbReference type="OrthoDB" id="9803667at2"/>
<dbReference type="NCBIfam" id="NF004159">
    <property type="entry name" value="PRK05627.1-2"/>
    <property type="match status" value="1"/>
</dbReference>
<dbReference type="EMBL" id="FOVJ01000002">
    <property type="protein sequence ID" value="SFN69675.1"/>
    <property type="molecule type" value="Genomic_DNA"/>
</dbReference>
<dbReference type="GO" id="GO:0003919">
    <property type="term" value="F:FMN adenylyltransferase activity"/>
    <property type="evidence" value="ECO:0007669"/>
    <property type="project" value="UniProtKB-UniRule"/>
</dbReference>
<evidence type="ECO:0000256" key="15">
    <source>
        <dbReference type="PIRNR" id="PIRNR004491"/>
    </source>
</evidence>
<dbReference type="SUPFAM" id="SSF52374">
    <property type="entry name" value="Nucleotidylyl transferase"/>
    <property type="match status" value="1"/>
</dbReference>
<dbReference type="SUPFAM" id="SSF82114">
    <property type="entry name" value="Riboflavin kinase-like"/>
    <property type="match status" value="1"/>
</dbReference>
<feature type="domain" description="Riboflavin kinase" evidence="16">
    <location>
        <begin position="181"/>
        <end position="317"/>
    </location>
</feature>
<dbReference type="GO" id="GO:0009231">
    <property type="term" value="P:riboflavin biosynthetic process"/>
    <property type="evidence" value="ECO:0007669"/>
    <property type="project" value="InterPro"/>
</dbReference>
<dbReference type="NCBIfam" id="NF004163">
    <property type="entry name" value="PRK05627.1-6"/>
    <property type="match status" value="1"/>
</dbReference>
<keyword evidence="12" id="KW-0511">Multifunctional enzyme</keyword>
<evidence type="ECO:0000256" key="14">
    <source>
        <dbReference type="ARBA" id="ARBA00049494"/>
    </source>
</evidence>
<evidence type="ECO:0000256" key="9">
    <source>
        <dbReference type="ARBA" id="ARBA00022777"/>
    </source>
</evidence>